<name>A0ABP6NZ15_9ACTN</name>
<comment type="caution">
    <text evidence="4">The sequence shown here is derived from an EMBL/GenBank/DDBJ whole genome shotgun (WGS) entry which is preliminary data.</text>
</comment>
<accession>A0ABP6NZ15</accession>
<dbReference type="Pfam" id="PF08447">
    <property type="entry name" value="PAS_3"/>
    <property type="match status" value="1"/>
</dbReference>
<dbReference type="Gene3D" id="3.30.450.20">
    <property type="entry name" value="PAS domain"/>
    <property type="match status" value="1"/>
</dbReference>
<dbReference type="PANTHER" id="PTHR44757:SF2">
    <property type="entry name" value="BIOFILM ARCHITECTURE MAINTENANCE PROTEIN MBAA"/>
    <property type="match status" value="1"/>
</dbReference>
<proteinExistence type="predicted"/>
<dbReference type="PROSITE" id="PS50112">
    <property type="entry name" value="PAS"/>
    <property type="match status" value="1"/>
</dbReference>
<dbReference type="NCBIfam" id="TIGR00254">
    <property type="entry name" value="GGDEF"/>
    <property type="match status" value="1"/>
</dbReference>
<dbReference type="NCBIfam" id="TIGR00229">
    <property type="entry name" value="sensory_box"/>
    <property type="match status" value="1"/>
</dbReference>
<feature type="domain" description="PAS" evidence="1">
    <location>
        <begin position="141"/>
        <end position="211"/>
    </location>
</feature>
<dbReference type="SUPFAM" id="SSF55073">
    <property type="entry name" value="Nucleotide cyclase"/>
    <property type="match status" value="1"/>
</dbReference>
<dbReference type="InterPro" id="IPR013655">
    <property type="entry name" value="PAS_fold_3"/>
</dbReference>
<feature type="domain" description="EAL" evidence="2">
    <location>
        <begin position="434"/>
        <end position="687"/>
    </location>
</feature>
<dbReference type="InterPro" id="IPR029787">
    <property type="entry name" value="Nucleotide_cyclase"/>
</dbReference>
<dbReference type="SUPFAM" id="SSF141868">
    <property type="entry name" value="EAL domain-like"/>
    <property type="match status" value="1"/>
</dbReference>
<dbReference type="PROSITE" id="PS50887">
    <property type="entry name" value="GGDEF"/>
    <property type="match status" value="1"/>
</dbReference>
<gene>
    <name evidence="4" type="ORF">GCM10010531_12920</name>
</gene>
<feature type="domain" description="GGDEF" evidence="3">
    <location>
        <begin position="293"/>
        <end position="425"/>
    </location>
</feature>
<dbReference type="SMART" id="SM00091">
    <property type="entry name" value="PAS"/>
    <property type="match status" value="1"/>
</dbReference>
<sequence length="691" mass="74243">MSVTVSVPDDDLVAPEIVSTIFYSASVSDALAILVAETVGSDQRLTWGNAGALHLLGYGLADLRSLPVKHLFPTLGAGELKLLLRRERSARMTLPVRTASGASLDSTVLATPSPGGRMWTIRISATATEQDRALRATADAHERRFSALTERSPIPTLLSEQGMRLAHVNDAFCSLVGLRAEQLLGTGWIDAIHPDDLDPVIEQVSAALDGGEVETQARLVRDDGTIRTTVIRFSHLFTPGVGAGFVGTIEDITDRLAFEAKLAHQANHDPLTGLPNRTLLSQYVSGRFVAGSGDLACLFLDLDNFKVVNDSLGHTAGDELLVEVAERLRATVRPGDLVARFGGDEFVVVCENVGEADAVALAERVSVALARPMRLGGVDIRPYASVGVTVQTDEHHVAEDLIRDCDIAMYQAKAGGKGRITVLDQQARAEARDKLRLVAELRDAIERREITLLYQPIFDTRDRTAVAVESLARWQHAERGAISPTTFVPLAEESGLIAGLGLLVLDETCRQIAEWDQLLGDAAPPRANVNVSALQLDDNLPAQVAAALRRHGLTPARISVEITESALMKDPESAREVLEQLREVGVELAIDDFGTGYSSLAYLRHLPVDCLKVDRSFVAEMADGHPEIASAVIALAHTLNLSTVAEGVETVDQAVELTRLGANFLQGFGLAKPMTGGHAAAWFAARAEADR</sequence>
<dbReference type="Gene3D" id="3.30.70.270">
    <property type="match status" value="1"/>
</dbReference>
<dbReference type="PROSITE" id="PS50883">
    <property type="entry name" value="EAL"/>
    <property type="match status" value="1"/>
</dbReference>
<dbReference type="SMART" id="SM00052">
    <property type="entry name" value="EAL"/>
    <property type="match status" value="1"/>
</dbReference>
<dbReference type="Pfam" id="PF00563">
    <property type="entry name" value="EAL"/>
    <property type="match status" value="1"/>
</dbReference>
<evidence type="ECO:0000259" key="2">
    <source>
        <dbReference type="PROSITE" id="PS50883"/>
    </source>
</evidence>
<dbReference type="InterPro" id="IPR052155">
    <property type="entry name" value="Biofilm_reg_signaling"/>
</dbReference>
<evidence type="ECO:0000313" key="4">
    <source>
        <dbReference type="EMBL" id="GAA3162498.1"/>
    </source>
</evidence>
<organism evidence="4 5">
    <name type="scientific">Blastococcus jejuensis</name>
    <dbReference type="NCBI Taxonomy" id="351224"/>
    <lineage>
        <taxon>Bacteria</taxon>
        <taxon>Bacillati</taxon>
        <taxon>Actinomycetota</taxon>
        <taxon>Actinomycetes</taxon>
        <taxon>Geodermatophilales</taxon>
        <taxon>Geodermatophilaceae</taxon>
        <taxon>Blastococcus</taxon>
    </lineage>
</organism>
<dbReference type="InterPro" id="IPR001633">
    <property type="entry name" value="EAL_dom"/>
</dbReference>
<dbReference type="CDD" id="cd00130">
    <property type="entry name" value="PAS"/>
    <property type="match status" value="1"/>
</dbReference>
<protein>
    <submittedName>
        <fullName evidence="4">EAL domain-containing protein</fullName>
    </submittedName>
</protein>
<evidence type="ECO:0000313" key="5">
    <source>
        <dbReference type="Proteomes" id="UP001499924"/>
    </source>
</evidence>
<dbReference type="Gene3D" id="3.20.20.450">
    <property type="entry name" value="EAL domain"/>
    <property type="match status" value="1"/>
</dbReference>
<reference evidence="5" key="1">
    <citation type="journal article" date="2019" name="Int. J. Syst. Evol. Microbiol.">
        <title>The Global Catalogue of Microorganisms (GCM) 10K type strain sequencing project: providing services to taxonomists for standard genome sequencing and annotation.</title>
        <authorList>
            <consortium name="The Broad Institute Genomics Platform"/>
            <consortium name="The Broad Institute Genome Sequencing Center for Infectious Disease"/>
            <person name="Wu L."/>
            <person name="Ma J."/>
        </authorList>
    </citation>
    <scope>NUCLEOTIDE SEQUENCE [LARGE SCALE GENOMIC DNA]</scope>
    <source>
        <strain evidence="5">JCM 15614</strain>
    </source>
</reference>
<dbReference type="Pfam" id="PF00990">
    <property type="entry name" value="GGDEF"/>
    <property type="match status" value="1"/>
</dbReference>
<dbReference type="InterPro" id="IPR035919">
    <property type="entry name" value="EAL_sf"/>
</dbReference>
<keyword evidence="5" id="KW-1185">Reference proteome</keyword>
<dbReference type="CDD" id="cd01949">
    <property type="entry name" value="GGDEF"/>
    <property type="match status" value="1"/>
</dbReference>
<dbReference type="InterPro" id="IPR043128">
    <property type="entry name" value="Rev_trsase/Diguanyl_cyclase"/>
</dbReference>
<evidence type="ECO:0000259" key="1">
    <source>
        <dbReference type="PROSITE" id="PS50112"/>
    </source>
</evidence>
<evidence type="ECO:0000259" key="3">
    <source>
        <dbReference type="PROSITE" id="PS50887"/>
    </source>
</evidence>
<dbReference type="Proteomes" id="UP001499924">
    <property type="component" value="Unassembled WGS sequence"/>
</dbReference>
<dbReference type="SMART" id="SM00267">
    <property type="entry name" value="GGDEF"/>
    <property type="match status" value="1"/>
</dbReference>
<dbReference type="RefSeq" id="WP_344687858.1">
    <property type="nucleotide sequence ID" value="NZ_BAAAVV010000002.1"/>
</dbReference>
<dbReference type="InterPro" id="IPR035965">
    <property type="entry name" value="PAS-like_dom_sf"/>
</dbReference>
<dbReference type="CDD" id="cd01948">
    <property type="entry name" value="EAL"/>
    <property type="match status" value="1"/>
</dbReference>
<dbReference type="InterPro" id="IPR000014">
    <property type="entry name" value="PAS"/>
</dbReference>
<dbReference type="EMBL" id="BAAAVV010000002">
    <property type="protein sequence ID" value="GAA3162498.1"/>
    <property type="molecule type" value="Genomic_DNA"/>
</dbReference>
<dbReference type="InterPro" id="IPR000160">
    <property type="entry name" value="GGDEF_dom"/>
</dbReference>
<dbReference type="PANTHER" id="PTHR44757">
    <property type="entry name" value="DIGUANYLATE CYCLASE DGCP"/>
    <property type="match status" value="1"/>
</dbReference>
<dbReference type="SUPFAM" id="SSF55785">
    <property type="entry name" value="PYP-like sensor domain (PAS domain)"/>
    <property type="match status" value="1"/>
</dbReference>